<keyword evidence="9" id="KW-1185">Reference proteome</keyword>
<feature type="transmembrane region" description="Helical" evidence="6">
    <location>
        <begin position="110"/>
        <end position="130"/>
    </location>
</feature>
<name>A0A1J0AEQ7_9CYAN</name>
<gene>
    <name evidence="8" type="primary">psaF</name>
    <name evidence="8" type="ORF">GlitD10_2097</name>
</gene>
<dbReference type="AlphaFoldDB" id="A0A1J0AEQ7"/>
<evidence type="ECO:0000256" key="4">
    <source>
        <dbReference type="ARBA" id="ARBA00022836"/>
    </source>
</evidence>
<dbReference type="Proteomes" id="UP000180235">
    <property type="component" value="Chromosome"/>
</dbReference>
<feature type="chain" id="PRO_5009608749" description="Photosystem I reaction center subunit III" evidence="7">
    <location>
        <begin position="24"/>
        <end position="184"/>
    </location>
</feature>
<dbReference type="KEGG" id="glt:GlitD10_2097"/>
<proteinExistence type="inferred from homology"/>
<dbReference type="RefSeq" id="WP_071454867.1">
    <property type="nucleotide sequence ID" value="NZ_CP017675.1"/>
</dbReference>
<evidence type="ECO:0000256" key="6">
    <source>
        <dbReference type="RuleBase" id="RU368107"/>
    </source>
</evidence>
<evidence type="ECO:0000256" key="2">
    <source>
        <dbReference type="ARBA" id="ARBA00016492"/>
    </source>
</evidence>
<dbReference type="SUPFAM" id="SSF81536">
    <property type="entry name" value="Subunit III of photosystem I reaction centre, PsaF"/>
    <property type="match status" value="1"/>
</dbReference>
<protein>
    <recommendedName>
        <fullName evidence="2 6">Photosystem I reaction center subunit III</fullName>
    </recommendedName>
    <alternativeName>
        <fullName evidence="5 6">PSI-F</fullName>
    </alternativeName>
</protein>
<dbReference type="GO" id="GO:0031676">
    <property type="term" value="C:plasma membrane-derived thylakoid membrane"/>
    <property type="evidence" value="ECO:0007669"/>
    <property type="project" value="UniProtKB-SubCell"/>
</dbReference>
<organism evidence="8 9">
    <name type="scientific">Gloeomargarita lithophora Alchichica-D10</name>
    <dbReference type="NCBI Taxonomy" id="1188229"/>
    <lineage>
        <taxon>Bacteria</taxon>
        <taxon>Bacillati</taxon>
        <taxon>Cyanobacteriota</taxon>
        <taxon>Cyanophyceae</taxon>
        <taxon>Gloeomargaritales</taxon>
        <taxon>Gloeomargaritaceae</taxon>
        <taxon>Gloeomargarita</taxon>
    </lineage>
</organism>
<keyword evidence="6" id="KW-0793">Thylakoid</keyword>
<dbReference type="GO" id="GO:0015979">
    <property type="term" value="P:photosynthesis"/>
    <property type="evidence" value="ECO:0007669"/>
    <property type="project" value="UniProtKB-UniRule"/>
</dbReference>
<sequence>MARVLALVLVLVMWCMGAPAAQADVAGLTPCRESAAFQQRLSDEVATQEARLPLYAAGSPQVAAVERRIAQSQARFDRYADQGLLCGEDGLPHLITDGRWSHAAEFTLPGLLFLYIAGWIGWVGRAYLIVVRSDKDPAEKEIIIDVPLAIRCMLSGFSWPLLAFRELTTGQLTVNDNEISVSPR</sequence>
<dbReference type="PANTHER" id="PTHR34939">
    <property type="entry name" value="PHOTOSYSTEM I REACTION CENTER SUBUNIT III, CHLOROPLASTIC"/>
    <property type="match status" value="1"/>
</dbReference>
<dbReference type="STRING" id="1188229.GlitD10_2097"/>
<accession>A0A1J0AEQ7</accession>
<evidence type="ECO:0000256" key="3">
    <source>
        <dbReference type="ARBA" id="ARBA00022531"/>
    </source>
</evidence>
<dbReference type="PANTHER" id="PTHR34939:SF1">
    <property type="entry name" value="PHOTOSYSTEM I REACTION CENTER SUBUNIT III, CHLOROPLASTIC"/>
    <property type="match status" value="1"/>
</dbReference>
<dbReference type="EMBL" id="CP017675">
    <property type="protein sequence ID" value="APB34426.1"/>
    <property type="molecule type" value="Genomic_DNA"/>
</dbReference>
<keyword evidence="6" id="KW-1133">Transmembrane helix</keyword>
<keyword evidence="3 6" id="KW-0602">Photosynthesis</keyword>
<evidence type="ECO:0000313" key="9">
    <source>
        <dbReference type="Proteomes" id="UP000180235"/>
    </source>
</evidence>
<evidence type="ECO:0000313" key="8">
    <source>
        <dbReference type="EMBL" id="APB34426.1"/>
    </source>
</evidence>
<comment type="similarity">
    <text evidence="1 6">Belongs to the PsaF family.</text>
</comment>
<dbReference type="GO" id="GO:0009538">
    <property type="term" value="C:photosystem I reaction center"/>
    <property type="evidence" value="ECO:0007669"/>
    <property type="project" value="UniProtKB-UniRule"/>
</dbReference>
<keyword evidence="6 7" id="KW-0732">Signal</keyword>
<dbReference type="Gene3D" id="1.10.8.110">
    <property type="entry name" value="Photosystem I PsaF, reaction centre subunit III"/>
    <property type="match status" value="1"/>
</dbReference>
<evidence type="ECO:0000256" key="1">
    <source>
        <dbReference type="ARBA" id="ARBA00008386"/>
    </source>
</evidence>
<dbReference type="InterPro" id="IPR036577">
    <property type="entry name" value="PSI_PsaF_sf"/>
</dbReference>
<keyword evidence="4 6" id="KW-0603">Photosystem I</keyword>
<reference evidence="8 9" key="1">
    <citation type="submission" date="2016-10" db="EMBL/GenBank/DDBJ databases">
        <title>Description of Gloeomargarita lithophora gen. nov., sp. nov., a thylakoid-bearing basal-branching cyanobacterium with intracellular carbonates, and proposal for Gloeomargaritales ord. nov.</title>
        <authorList>
            <person name="Moreira D."/>
            <person name="Tavera R."/>
            <person name="Benzerara K."/>
            <person name="Skouri-Panet F."/>
            <person name="Couradeau E."/>
            <person name="Gerard E."/>
            <person name="Loussert C."/>
            <person name="Novelo E."/>
            <person name="Zivanovic Y."/>
            <person name="Lopez-Garcia P."/>
        </authorList>
    </citation>
    <scope>NUCLEOTIDE SEQUENCE [LARGE SCALE GENOMIC DNA]</scope>
    <source>
        <strain evidence="8 9">D10</strain>
    </source>
</reference>
<dbReference type="Pfam" id="PF02507">
    <property type="entry name" value="PSI_PsaF"/>
    <property type="match status" value="1"/>
</dbReference>
<evidence type="ECO:0000256" key="7">
    <source>
        <dbReference type="SAM" id="SignalP"/>
    </source>
</evidence>
<dbReference type="OrthoDB" id="512859at2"/>
<keyword evidence="6" id="KW-0812">Transmembrane</keyword>
<comment type="function">
    <text evidence="6">Participates in efficiency of electron transfer from plastocyanin to P700 (or cytochrome c553 in algae and cyanobacteria). This plastocyanin-docking protein contributes to the specific association of plastocyanin to PSI.</text>
</comment>
<dbReference type="FunFam" id="1.10.8.110:FF:000001">
    <property type="entry name" value="Photosystem I reaction center subunit III"/>
    <property type="match status" value="1"/>
</dbReference>
<evidence type="ECO:0000256" key="5">
    <source>
        <dbReference type="ARBA" id="ARBA00033433"/>
    </source>
</evidence>
<keyword evidence="6" id="KW-0472">Membrane</keyword>
<feature type="signal peptide" evidence="7">
    <location>
        <begin position="1"/>
        <end position="23"/>
    </location>
</feature>
<comment type="subcellular location">
    <subcellularLocation>
        <location evidence="6">Cellular thylakoid membrane</location>
    </subcellularLocation>
</comment>
<dbReference type="InterPro" id="IPR003666">
    <property type="entry name" value="PSI_PsaF"/>
</dbReference>